<dbReference type="Proteomes" id="UP000789702">
    <property type="component" value="Unassembled WGS sequence"/>
</dbReference>
<protein>
    <submittedName>
        <fullName evidence="1">2159_t:CDS:1</fullName>
    </submittedName>
</protein>
<evidence type="ECO:0000313" key="2">
    <source>
        <dbReference type="Proteomes" id="UP000789702"/>
    </source>
</evidence>
<proteinExistence type="predicted"/>
<feature type="non-terminal residue" evidence="1">
    <location>
        <position position="1"/>
    </location>
</feature>
<name>A0ACA9NEJ6_9GLOM</name>
<accession>A0ACA9NEJ6</accession>
<evidence type="ECO:0000313" key="1">
    <source>
        <dbReference type="EMBL" id="CAG8638229.1"/>
    </source>
</evidence>
<keyword evidence="2" id="KW-1185">Reference proteome</keyword>
<comment type="caution">
    <text evidence="1">The sequence shown here is derived from an EMBL/GenBank/DDBJ whole genome shotgun (WGS) entry which is preliminary data.</text>
</comment>
<sequence>PLYMTAYEFKRVGRTHVALKSGISLEHLDKLREHIKCHTISTFYTSKYMYKSGVSPILHRYGLTKRCVSGNIEEFMLVIQYAEDNSTTHKLYGVLPFVAPEIFTKKQFNPKSDVYSFGIIMWMFTSG</sequence>
<gene>
    <name evidence="1" type="ORF">DHETER_LOCUS8715</name>
</gene>
<feature type="non-terminal residue" evidence="1">
    <location>
        <position position="127"/>
    </location>
</feature>
<organism evidence="1 2">
    <name type="scientific">Dentiscutata heterogama</name>
    <dbReference type="NCBI Taxonomy" id="1316150"/>
    <lineage>
        <taxon>Eukaryota</taxon>
        <taxon>Fungi</taxon>
        <taxon>Fungi incertae sedis</taxon>
        <taxon>Mucoromycota</taxon>
        <taxon>Glomeromycotina</taxon>
        <taxon>Glomeromycetes</taxon>
        <taxon>Diversisporales</taxon>
        <taxon>Gigasporaceae</taxon>
        <taxon>Dentiscutata</taxon>
    </lineage>
</organism>
<dbReference type="EMBL" id="CAJVPU010014192">
    <property type="protein sequence ID" value="CAG8638229.1"/>
    <property type="molecule type" value="Genomic_DNA"/>
</dbReference>
<reference evidence="1" key="1">
    <citation type="submission" date="2021-06" db="EMBL/GenBank/DDBJ databases">
        <authorList>
            <person name="Kallberg Y."/>
            <person name="Tangrot J."/>
            <person name="Rosling A."/>
        </authorList>
    </citation>
    <scope>NUCLEOTIDE SEQUENCE</scope>
    <source>
        <strain evidence="1">IL203A</strain>
    </source>
</reference>